<keyword evidence="2" id="KW-1185">Reference proteome</keyword>
<dbReference type="AlphaFoldDB" id="A0A0P0WWP7"/>
<reference evidence="1 2" key="3">
    <citation type="journal article" date="2013" name="Rice">
        <title>Improvement of the Oryza sativa Nipponbare reference genome using next generation sequence and optical map data.</title>
        <authorList>
            <person name="Kawahara Y."/>
            <person name="de la Bastide M."/>
            <person name="Hamilton J.P."/>
            <person name="Kanamori H."/>
            <person name="McCombie W.R."/>
            <person name="Ouyang S."/>
            <person name="Schwartz D.C."/>
            <person name="Tanaka T."/>
            <person name="Wu J."/>
            <person name="Zhou S."/>
            <person name="Childs K.L."/>
            <person name="Davidson R.M."/>
            <person name="Lin H."/>
            <person name="Quesada-Ocampo L."/>
            <person name="Vaillancourt B."/>
            <person name="Sakai H."/>
            <person name="Lee S.S."/>
            <person name="Kim J."/>
            <person name="Numa H."/>
            <person name="Itoh T."/>
            <person name="Buell C.R."/>
            <person name="Matsumoto T."/>
        </authorList>
    </citation>
    <scope>NUCLEOTIDE SEQUENCE [LARGE SCALE GENOMIC DNA]</scope>
    <source>
        <strain evidence="2">cv. Nipponbare</strain>
    </source>
</reference>
<dbReference type="PaxDb" id="39947-A0A0P0WWP7"/>
<accession>A0A0P0WWP7</accession>
<dbReference type="Proteomes" id="UP000059680">
    <property type="component" value="Chromosome 6"/>
</dbReference>
<proteinExistence type="predicted"/>
<dbReference type="EMBL" id="AP014962">
    <property type="protein sequence ID" value="BAS97820.1"/>
    <property type="molecule type" value="Genomic_DNA"/>
</dbReference>
<protein>
    <submittedName>
        <fullName evidence="1">Os06g0483950 protein</fullName>
    </submittedName>
</protein>
<sequence>MLKMGDQDEALPLRHHSEIVKMLHDDIGFCSTGEALGRGVHGGARPGRRCQGAVVGDGVAALGGVVAALGGGMVAPGGRGARRRRSSARSG</sequence>
<evidence type="ECO:0000313" key="2">
    <source>
        <dbReference type="Proteomes" id="UP000059680"/>
    </source>
</evidence>
<evidence type="ECO:0000313" key="1">
    <source>
        <dbReference type="EMBL" id="BAS97820.1"/>
    </source>
</evidence>
<gene>
    <name evidence="1" type="ordered locus">Os06g0483950</name>
    <name evidence="1" type="ORF">OSNPB_060483950</name>
</gene>
<dbReference type="InParanoid" id="A0A0P0WWP7"/>
<reference evidence="2" key="1">
    <citation type="journal article" date="2005" name="Nature">
        <title>The map-based sequence of the rice genome.</title>
        <authorList>
            <consortium name="International rice genome sequencing project (IRGSP)"/>
            <person name="Matsumoto T."/>
            <person name="Wu J."/>
            <person name="Kanamori H."/>
            <person name="Katayose Y."/>
            <person name="Fujisawa M."/>
            <person name="Namiki N."/>
            <person name="Mizuno H."/>
            <person name="Yamamoto K."/>
            <person name="Antonio B.A."/>
            <person name="Baba T."/>
            <person name="Sakata K."/>
            <person name="Nagamura Y."/>
            <person name="Aoki H."/>
            <person name="Arikawa K."/>
            <person name="Arita K."/>
            <person name="Bito T."/>
            <person name="Chiden Y."/>
            <person name="Fujitsuka N."/>
            <person name="Fukunaka R."/>
            <person name="Hamada M."/>
            <person name="Harada C."/>
            <person name="Hayashi A."/>
            <person name="Hijishita S."/>
            <person name="Honda M."/>
            <person name="Hosokawa S."/>
            <person name="Ichikawa Y."/>
            <person name="Idonuma A."/>
            <person name="Iijima M."/>
            <person name="Ikeda M."/>
            <person name="Ikeno M."/>
            <person name="Ito K."/>
            <person name="Ito S."/>
            <person name="Ito T."/>
            <person name="Ito Y."/>
            <person name="Ito Y."/>
            <person name="Iwabuchi A."/>
            <person name="Kamiya K."/>
            <person name="Karasawa W."/>
            <person name="Kurita K."/>
            <person name="Katagiri S."/>
            <person name="Kikuta A."/>
            <person name="Kobayashi H."/>
            <person name="Kobayashi N."/>
            <person name="Machita K."/>
            <person name="Maehara T."/>
            <person name="Masukawa M."/>
            <person name="Mizubayashi T."/>
            <person name="Mukai Y."/>
            <person name="Nagasaki H."/>
            <person name="Nagata Y."/>
            <person name="Naito S."/>
            <person name="Nakashima M."/>
            <person name="Nakama Y."/>
            <person name="Nakamichi Y."/>
            <person name="Nakamura M."/>
            <person name="Meguro A."/>
            <person name="Negishi M."/>
            <person name="Ohta I."/>
            <person name="Ohta T."/>
            <person name="Okamoto M."/>
            <person name="Ono N."/>
            <person name="Saji S."/>
            <person name="Sakaguchi M."/>
            <person name="Sakai K."/>
            <person name="Shibata M."/>
            <person name="Shimokawa T."/>
            <person name="Song J."/>
            <person name="Takazaki Y."/>
            <person name="Terasawa K."/>
            <person name="Tsugane M."/>
            <person name="Tsuji K."/>
            <person name="Ueda S."/>
            <person name="Waki K."/>
            <person name="Yamagata H."/>
            <person name="Yamamoto M."/>
            <person name="Yamamoto S."/>
            <person name="Yamane H."/>
            <person name="Yoshiki S."/>
            <person name="Yoshihara R."/>
            <person name="Yukawa K."/>
            <person name="Zhong H."/>
            <person name="Yano M."/>
            <person name="Yuan Q."/>
            <person name="Ouyang S."/>
            <person name="Liu J."/>
            <person name="Jones K.M."/>
            <person name="Gansberger K."/>
            <person name="Moffat K."/>
            <person name="Hill J."/>
            <person name="Bera J."/>
            <person name="Fadrosh D."/>
            <person name="Jin S."/>
            <person name="Johri S."/>
            <person name="Kim M."/>
            <person name="Overton L."/>
            <person name="Reardon M."/>
            <person name="Tsitrin T."/>
            <person name="Vuong H."/>
            <person name="Weaver B."/>
            <person name="Ciecko A."/>
            <person name="Tallon L."/>
            <person name="Jackson J."/>
            <person name="Pai G."/>
            <person name="Aken S.V."/>
            <person name="Utterback T."/>
            <person name="Reidmuller S."/>
            <person name="Feldblyum T."/>
            <person name="Hsiao J."/>
            <person name="Zismann V."/>
            <person name="Iobst S."/>
            <person name="de Vazeille A.R."/>
            <person name="Buell C.R."/>
            <person name="Ying K."/>
            <person name="Li Y."/>
            <person name="Lu T."/>
            <person name="Huang Y."/>
            <person name="Zhao Q."/>
            <person name="Feng Q."/>
            <person name="Zhang L."/>
            <person name="Zhu J."/>
            <person name="Weng Q."/>
            <person name="Mu J."/>
            <person name="Lu Y."/>
            <person name="Fan D."/>
            <person name="Liu Y."/>
            <person name="Guan J."/>
            <person name="Zhang Y."/>
            <person name="Yu S."/>
            <person name="Liu X."/>
            <person name="Zhang Y."/>
            <person name="Hong G."/>
            <person name="Han B."/>
            <person name="Choisne N."/>
            <person name="Demange N."/>
            <person name="Orjeda G."/>
            <person name="Samain S."/>
            <person name="Cattolico L."/>
            <person name="Pelletier E."/>
            <person name="Couloux A."/>
            <person name="Segurens B."/>
            <person name="Wincker P."/>
            <person name="D'Hont A."/>
            <person name="Scarpelli C."/>
            <person name="Weissenbach J."/>
            <person name="Salanoubat M."/>
            <person name="Quetier F."/>
            <person name="Yu Y."/>
            <person name="Kim H.R."/>
            <person name="Rambo T."/>
            <person name="Currie J."/>
            <person name="Collura K."/>
            <person name="Luo M."/>
            <person name="Yang T."/>
            <person name="Ammiraju J.S.S."/>
            <person name="Engler F."/>
            <person name="Soderlund C."/>
            <person name="Wing R.A."/>
            <person name="Palmer L.E."/>
            <person name="de la Bastide M."/>
            <person name="Spiegel L."/>
            <person name="Nascimento L."/>
            <person name="Zutavern T."/>
            <person name="O'Shaughnessy A."/>
            <person name="Dike S."/>
            <person name="Dedhia N."/>
            <person name="Preston R."/>
            <person name="Balija V."/>
            <person name="McCombie W.R."/>
            <person name="Chow T."/>
            <person name="Chen H."/>
            <person name="Chung M."/>
            <person name="Chen C."/>
            <person name="Shaw J."/>
            <person name="Wu H."/>
            <person name="Hsiao K."/>
            <person name="Chao Y."/>
            <person name="Chu M."/>
            <person name="Cheng C."/>
            <person name="Hour A."/>
            <person name="Lee P."/>
            <person name="Lin S."/>
            <person name="Lin Y."/>
            <person name="Liou J."/>
            <person name="Liu S."/>
            <person name="Hsing Y."/>
            <person name="Raghuvanshi S."/>
            <person name="Mohanty A."/>
            <person name="Bharti A.K."/>
            <person name="Gaur A."/>
            <person name="Gupta V."/>
            <person name="Kumar D."/>
            <person name="Ravi V."/>
            <person name="Vij S."/>
            <person name="Kapur A."/>
            <person name="Khurana P."/>
            <person name="Khurana P."/>
            <person name="Khurana J.P."/>
            <person name="Tyagi A.K."/>
            <person name="Gaikwad K."/>
            <person name="Singh A."/>
            <person name="Dalal V."/>
            <person name="Srivastava S."/>
            <person name="Dixit A."/>
            <person name="Pal A.K."/>
            <person name="Ghazi I.A."/>
            <person name="Yadav M."/>
            <person name="Pandit A."/>
            <person name="Bhargava A."/>
            <person name="Sureshbabu K."/>
            <person name="Batra K."/>
            <person name="Sharma T.R."/>
            <person name="Mohapatra T."/>
            <person name="Singh N.K."/>
            <person name="Messing J."/>
            <person name="Nelson A.B."/>
            <person name="Fuks G."/>
            <person name="Kavchok S."/>
            <person name="Keizer G."/>
            <person name="Linton E."/>
            <person name="Llaca V."/>
            <person name="Song R."/>
            <person name="Tanyolac B."/>
            <person name="Young S."/>
            <person name="Ho-Il K."/>
            <person name="Hahn J.H."/>
            <person name="Sangsakoo G."/>
            <person name="Vanavichit A."/>
            <person name="de Mattos Luiz.A.T."/>
            <person name="Zimmer P.D."/>
            <person name="Malone G."/>
            <person name="Dellagostin O."/>
            <person name="de Oliveira A.C."/>
            <person name="Bevan M."/>
            <person name="Bancroft I."/>
            <person name="Minx P."/>
            <person name="Cordum H."/>
            <person name="Wilson R."/>
            <person name="Cheng Z."/>
            <person name="Jin W."/>
            <person name="Jiang J."/>
            <person name="Leong S.A."/>
            <person name="Iwama H."/>
            <person name="Gojobori T."/>
            <person name="Itoh T."/>
            <person name="Niimura Y."/>
            <person name="Fujii Y."/>
            <person name="Habara T."/>
            <person name="Sakai H."/>
            <person name="Sato Y."/>
            <person name="Wilson G."/>
            <person name="Kumar K."/>
            <person name="McCouch S."/>
            <person name="Juretic N."/>
            <person name="Hoen D."/>
            <person name="Wright S."/>
            <person name="Bruskiewich R."/>
            <person name="Bureau T."/>
            <person name="Miyao A."/>
            <person name="Hirochika H."/>
            <person name="Nishikawa T."/>
            <person name="Kadowaki K."/>
            <person name="Sugiura M."/>
            <person name="Burr B."/>
            <person name="Sasaki T."/>
        </authorList>
    </citation>
    <scope>NUCLEOTIDE SEQUENCE [LARGE SCALE GENOMIC DNA]</scope>
    <source>
        <strain evidence="2">cv. Nipponbare</strain>
    </source>
</reference>
<organism evidence="1 2">
    <name type="scientific">Oryza sativa subsp. japonica</name>
    <name type="common">Rice</name>
    <dbReference type="NCBI Taxonomy" id="39947"/>
    <lineage>
        <taxon>Eukaryota</taxon>
        <taxon>Viridiplantae</taxon>
        <taxon>Streptophyta</taxon>
        <taxon>Embryophyta</taxon>
        <taxon>Tracheophyta</taxon>
        <taxon>Spermatophyta</taxon>
        <taxon>Magnoliopsida</taxon>
        <taxon>Liliopsida</taxon>
        <taxon>Poales</taxon>
        <taxon>Poaceae</taxon>
        <taxon>BOP clade</taxon>
        <taxon>Oryzoideae</taxon>
        <taxon>Oryzeae</taxon>
        <taxon>Oryzinae</taxon>
        <taxon>Oryza</taxon>
        <taxon>Oryza sativa</taxon>
    </lineage>
</organism>
<reference evidence="1 2" key="2">
    <citation type="journal article" date="2013" name="Plant Cell Physiol.">
        <title>Rice Annotation Project Database (RAP-DB): an integrative and interactive database for rice genomics.</title>
        <authorList>
            <person name="Sakai H."/>
            <person name="Lee S.S."/>
            <person name="Tanaka T."/>
            <person name="Numa H."/>
            <person name="Kim J."/>
            <person name="Kawahara Y."/>
            <person name="Wakimoto H."/>
            <person name="Yang C.C."/>
            <person name="Iwamoto M."/>
            <person name="Abe T."/>
            <person name="Yamada Y."/>
            <person name="Muto A."/>
            <person name="Inokuchi H."/>
            <person name="Ikemura T."/>
            <person name="Matsumoto T."/>
            <person name="Sasaki T."/>
            <person name="Itoh T."/>
        </authorList>
    </citation>
    <scope>NUCLEOTIDE SEQUENCE [LARGE SCALE GENOMIC DNA]</scope>
    <source>
        <strain evidence="2">cv. Nipponbare</strain>
    </source>
</reference>
<name>A0A0P0WWP7_ORYSJ</name>